<dbReference type="AlphaFoldDB" id="A0A7J6HLL4"/>
<dbReference type="Proteomes" id="UP000583929">
    <property type="component" value="Unassembled WGS sequence"/>
</dbReference>
<evidence type="ECO:0000313" key="1">
    <source>
        <dbReference type="EMBL" id="KAF4396142.1"/>
    </source>
</evidence>
<dbReference type="EMBL" id="JAATIQ010000037">
    <property type="protein sequence ID" value="KAF4396142.1"/>
    <property type="molecule type" value="Genomic_DNA"/>
</dbReference>
<keyword evidence="2" id="KW-1185">Reference proteome</keyword>
<organism evidence="1 2">
    <name type="scientific">Cannabis sativa</name>
    <name type="common">Hemp</name>
    <name type="synonym">Marijuana</name>
    <dbReference type="NCBI Taxonomy" id="3483"/>
    <lineage>
        <taxon>Eukaryota</taxon>
        <taxon>Viridiplantae</taxon>
        <taxon>Streptophyta</taxon>
        <taxon>Embryophyta</taxon>
        <taxon>Tracheophyta</taxon>
        <taxon>Spermatophyta</taxon>
        <taxon>Magnoliopsida</taxon>
        <taxon>eudicotyledons</taxon>
        <taxon>Gunneridae</taxon>
        <taxon>Pentapetalae</taxon>
        <taxon>rosids</taxon>
        <taxon>fabids</taxon>
        <taxon>Rosales</taxon>
        <taxon>Cannabaceae</taxon>
        <taxon>Cannabis</taxon>
    </lineage>
</organism>
<sequence>MEEIHLCMLQTTPNKLIIEICLRVESKGTPKRVSHAQRTSQLESTRAFGMWMIGPQSVIEIAELWKVSEFFRNFPFEVVEAQISEK</sequence>
<gene>
    <name evidence="1" type="ORF">G4B88_020779</name>
</gene>
<reference evidence="1 2" key="1">
    <citation type="journal article" date="2020" name="bioRxiv">
        <title>Sequence and annotation of 42 cannabis genomes reveals extensive copy number variation in cannabinoid synthesis and pathogen resistance genes.</title>
        <authorList>
            <person name="Mckernan K.J."/>
            <person name="Helbert Y."/>
            <person name="Kane L.T."/>
            <person name="Ebling H."/>
            <person name="Zhang L."/>
            <person name="Liu B."/>
            <person name="Eaton Z."/>
            <person name="Mclaughlin S."/>
            <person name="Kingan S."/>
            <person name="Baybayan P."/>
            <person name="Concepcion G."/>
            <person name="Jordan M."/>
            <person name="Riva A."/>
            <person name="Barbazuk W."/>
            <person name="Harkins T."/>
        </authorList>
    </citation>
    <scope>NUCLEOTIDE SEQUENCE [LARGE SCALE GENOMIC DNA]</scope>
    <source>
        <strain evidence="2">cv. Jamaican Lion 4</strain>
        <tissue evidence="1">Leaf</tissue>
    </source>
</reference>
<comment type="caution">
    <text evidence="1">The sequence shown here is derived from an EMBL/GenBank/DDBJ whole genome shotgun (WGS) entry which is preliminary data.</text>
</comment>
<evidence type="ECO:0000313" key="2">
    <source>
        <dbReference type="Proteomes" id="UP000583929"/>
    </source>
</evidence>
<accession>A0A7J6HLL4</accession>
<protein>
    <submittedName>
        <fullName evidence="1">Uncharacterized protein</fullName>
    </submittedName>
</protein>
<name>A0A7J6HLL4_CANSA</name>
<proteinExistence type="predicted"/>